<evidence type="ECO:0000256" key="5">
    <source>
        <dbReference type="ARBA" id="ARBA00047925"/>
    </source>
</evidence>
<feature type="binding site" evidence="6">
    <location>
        <begin position="146"/>
        <end position="147"/>
    </location>
    <ligand>
        <name>NAD(+)</name>
        <dbReference type="ChEBI" id="CHEBI:57540"/>
    </ligand>
</feature>
<keyword evidence="1 6" id="KW-0808">Transferase</keyword>
<evidence type="ECO:0000256" key="4">
    <source>
        <dbReference type="ARBA" id="ARBA00023027"/>
    </source>
</evidence>
<name>A0A1N7BA36_9BACT</name>
<dbReference type="Gene3D" id="2.60.200.30">
    <property type="entry name" value="Probable inorganic polyphosphate/atp-NAD kinase, domain 2"/>
    <property type="match status" value="1"/>
</dbReference>
<keyword evidence="8" id="KW-1185">Reference proteome</keyword>
<dbReference type="EMBL" id="FTNM01000007">
    <property type="protein sequence ID" value="SIR48201.1"/>
    <property type="molecule type" value="Genomic_DNA"/>
</dbReference>
<dbReference type="GO" id="GO:0006741">
    <property type="term" value="P:NADP+ biosynthetic process"/>
    <property type="evidence" value="ECO:0007669"/>
    <property type="project" value="UniProtKB-UniRule"/>
</dbReference>
<dbReference type="NCBIfam" id="NF002521">
    <property type="entry name" value="PRK01911.1"/>
    <property type="match status" value="1"/>
</dbReference>
<comment type="subcellular location">
    <subcellularLocation>
        <location evidence="6">Cytoplasm</location>
    </subcellularLocation>
</comment>
<reference evidence="8" key="1">
    <citation type="submission" date="2017-01" db="EMBL/GenBank/DDBJ databases">
        <authorList>
            <person name="Varghese N."/>
            <person name="Submissions S."/>
        </authorList>
    </citation>
    <scope>NUCLEOTIDE SEQUENCE [LARGE SCALE GENOMIC DNA]</scope>
    <source>
        <strain evidence="8">DM9</strain>
    </source>
</reference>
<dbReference type="EC" id="2.7.1.23" evidence="6"/>
<dbReference type="GO" id="GO:0019674">
    <property type="term" value="P:NAD+ metabolic process"/>
    <property type="evidence" value="ECO:0007669"/>
    <property type="project" value="InterPro"/>
</dbReference>
<dbReference type="RefSeq" id="WP_076423271.1">
    <property type="nucleotide sequence ID" value="NZ_FTNM01000007.1"/>
</dbReference>
<feature type="binding site" evidence="6">
    <location>
        <begin position="73"/>
        <end position="74"/>
    </location>
    <ligand>
        <name>NAD(+)</name>
        <dbReference type="ChEBI" id="CHEBI:57540"/>
    </ligand>
</feature>
<evidence type="ECO:0000256" key="1">
    <source>
        <dbReference type="ARBA" id="ARBA00022679"/>
    </source>
</evidence>
<keyword evidence="6" id="KW-0547">Nucleotide-binding</keyword>
<comment type="cofactor">
    <cofactor evidence="6">
        <name>a divalent metal cation</name>
        <dbReference type="ChEBI" id="CHEBI:60240"/>
    </cofactor>
</comment>
<dbReference type="OrthoDB" id="9774737at2"/>
<accession>A0A1N7BA36</accession>
<dbReference type="PANTHER" id="PTHR20275:SF0">
    <property type="entry name" value="NAD KINASE"/>
    <property type="match status" value="1"/>
</dbReference>
<dbReference type="Gene3D" id="3.40.50.10330">
    <property type="entry name" value="Probable inorganic polyphosphate/atp-NAD kinase, domain 1"/>
    <property type="match status" value="1"/>
</dbReference>
<comment type="caution">
    <text evidence="6">Lacks conserved residue(s) required for the propagation of feature annotation.</text>
</comment>
<dbReference type="InterPro" id="IPR017438">
    <property type="entry name" value="ATP-NAD_kinase_N"/>
</dbReference>
<dbReference type="PANTHER" id="PTHR20275">
    <property type="entry name" value="NAD KINASE"/>
    <property type="match status" value="1"/>
</dbReference>
<dbReference type="InterPro" id="IPR017437">
    <property type="entry name" value="ATP-NAD_kinase_PpnK-typ_C"/>
</dbReference>
<feature type="binding site" evidence="6">
    <location>
        <position position="176"/>
    </location>
    <ligand>
        <name>NAD(+)</name>
        <dbReference type="ChEBI" id="CHEBI:57540"/>
    </ligand>
</feature>
<dbReference type="HAMAP" id="MF_00361">
    <property type="entry name" value="NAD_kinase"/>
    <property type="match status" value="1"/>
</dbReference>
<proteinExistence type="inferred from homology"/>
<comment type="function">
    <text evidence="6">Involved in the regulation of the intracellular balance of NAD and NADP, and is a key enzyme in the biosynthesis of NADP. Catalyzes specifically the phosphorylation on 2'-hydroxyl of the adenosine moiety of NAD to yield NADP.</text>
</comment>
<gene>
    <name evidence="6" type="primary">nadK</name>
    <name evidence="7" type="ORF">SAMN05421545_3842</name>
</gene>
<dbReference type="STRING" id="1077936.SAMN05421545_3842"/>
<dbReference type="Proteomes" id="UP000185924">
    <property type="component" value="Unassembled WGS sequence"/>
</dbReference>
<evidence type="ECO:0000313" key="8">
    <source>
        <dbReference type="Proteomes" id="UP000185924"/>
    </source>
</evidence>
<feature type="active site" description="Proton acceptor" evidence="6">
    <location>
        <position position="73"/>
    </location>
</feature>
<dbReference type="InterPro" id="IPR016064">
    <property type="entry name" value="NAD/diacylglycerol_kinase_sf"/>
</dbReference>
<comment type="similarity">
    <text evidence="6">Belongs to the NAD kinase family.</text>
</comment>
<comment type="catalytic activity">
    <reaction evidence="5 6">
        <text>NAD(+) + ATP = ADP + NADP(+) + H(+)</text>
        <dbReference type="Rhea" id="RHEA:18629"/>
        <dbReference type="ChEBI" id="CHEBI:15378"/>
        <dbReference type="ChEBI" id="CHEBI:30616"/>
        <dbReference type="ChEBI" id="CHEBI:57540"/>
        <dbReference type="ChEBI" id="CHEBI:58349"/>
        <dbReference type="ChEBI" id="CHEBI:456216"/>
        <dbReference type="EC" id="2.7.1.23"/>
    </reaction>
</comment>
<keyword evidence="6" id="KW-0963">Cytoplasm</keyword>
<keyword evidence="4 6" id="KW-0520">NAD</keyword>
<dbReference type="GO" id="GO:0005737">
    <property type="term" value="C:cytoplasm"/>
    <property type="evidence" value="ECO:0007669"/>
    <property type="project" value="UniProtKB-SubCell"/>
</dbReference>
<keyword evidence="3 6" id="KW-0521">NADP</keyword>
<dbReference type="InterPro" id="IPR002504">
    <property type="entry name" value="NADK"/>
</dbReference>
<evidence type="ECO:0000256" key="6">
    <source>
        <dbReference type="HAMAP-Rule" id="MF_00361"/>
    </source>
</evidence>
<dbReference type="Pfam" id="PF01513">
    <property type="entry name" value="NAD_kinase"/>
    <property type="match status" value="1"/>
</dbReference>
<feature type="binding site" evidence="6">
    <location>
        <begin position="187"/>
        <end position="192"/>
    </location>
    <ligand>
        <name>NAD(+)</name>
        <dbReference type="ChEBI" id="CHEBI:57540"/>
    </ligand>
</feature>
<dbReference type="GO" id="GO:0046872">
    <property type="term" value="F:metal ion binding"/>
    <property type="evidence" value="ECO:0007669"/>
    <property type="project" value="UniProtKB-UniRule"/>
</dbReference>
<dbReference type="GO" id="GO:0051287">
    <property type="term" value="F:NAD binding"/>
    <property type="evidence" value="ECO:0007669"/>
    <property type="project" value="UniProtKB-ARBA"/>
</dbReference>
<keyword evidence="2 6" id="KW-0418">Kinase</keyword>
<protein>
    <recommendedName>
        <fullName evidence="6">NAD kinase</fullName>
        <ecNumber evidence="6">2.7.1.23</ecNumber>
    </recommendedName>
    <alternativeName>
        <fullName evidence="6">ATP-dependent NAD kinase</fullName>
    </alternativeName>
</protein>
<dbReference type="SUPFAM" id="SSF111331">
    <property type="entry name" value="NAD kinase/diacylglycerol kinase-like"/>
    <property type="match status" value="1"/>
</dbReference>
<evidence type="ECO:0000313" key="7">
    <source>
        <dbReference type="EMBL" id="SIR48201.1"/>
    </source>
</evidence>
<evidence type="ECO:0000256" key="2">
    <source>
        <dbReference type="ARBA" id="ARBA00022777"/>
    </source>
</evidence>
<keyword evidence="6" id="KW-0067">ATP-binding</keyword>
<dbReference type="Pfam" id="PF20143">
    <property type="entry name" value="NAD_kinase_C"/>
    <property type="match status" value="1"/>
</dbReference>
<dbReference type="AlphaFoldDB" id="A0A1N7BA36"/>
<evidence type="ECO:0000256" key="3">
    <source>
        <dbReference type="ARBA" id="ARBA00022857"/>
    </source>
</evidence>
<dbReference type="GO" id="GO:0003951">
    <property type="term" value="F:NAD+ kinase activity"/>
    <property type="evidence" value="ECO:0007669"/>
    <property type="project" value="UniProtKB-UniRule"/>
</dbReference>
<dbReference type="GO" id="GO:0005524">
    <property type="term" value="F:ATP binding"/>
    <property type="evidence" value="ECO:0007669"/>
    <property type="project" value="UniProtKB-KW"/>
</dbReference>
<organism evidence="7 8">
    <name type="scientific">Pontibacter lucknowensis</name>
    <dbReference type="NCBI Taxonomy" id="1077936"/>
    <lineage>
        <taxon>Bacteria</taxon>
        <taxon>Pseudomonadati</taxon>
        <taxon>Bacteroidota</taxon>
        <taxon>Cytophagia</taxon>
        <taxon>Cytophagales</taxon>
        <taxon>Hymenobacteraceae</taxon>
        <taxon>Pontibacter</taxon>
    </lineage>
</organism>
<sequence>MKIAILGKPFDEEYGPFIQNLFDELQRRKADILVVEHFSLFLQNRINLPEGIPTFTRGDSLEGVDFVLSLGGDGTLLDTVTYVGALQIPILGINTGRLGFLATIAHDSINLALDALFKGHYTFDDRALIRVDSDLEIFDGINFGLNEFSLLKRDSSSMIAVHAYIDGEYLNTYWADGLVVATPTGSTGYSLSCGGPLVLPQTNNFVISPVCPHNLNVRPMIVSDRSVISFEVEGRSSTYLASLDSRSVPVDMSVQIAVRRENFVARLVKLHHVNFLTTLRGKLNWGLDKRTNIFR</sequence>